<evidence type="ECO:0000313" key="2">
    <source>
        <dbReference type="EMBL" id="AOX01274.1"/>
    </source>
</evidence>
<dbReference type="AlphaFoldDB" id="A0A1D8TUK5"/>
<gene>
    <name evidence="2" type="ORF">BJP34_19165</name>
</gene>
<dbReference type="Proteomes" id="UP000177870">
    <property type="component" value="Chromosome"/>
</dbReference>
<evidence type="ECO:0000313" key="3">
    <source>
        <dbReference type="Proteomes" id="UP000177870"/>
    </source>
</evidence>
<proteinExistence type="predicted"/>
<feature type="compositionally biased region" description="Basic and acidic residues" evidence="1">
    <location>
        <begin position="32"/>
        <end position="44"/>
    </location>
</feature>
<evidence type="ECO:0000256" key="1">
    <source>
        <dbReference type="SAM" id="MobiDB-lite"/>
    </source>
</evidence>
<protein>
    <submittedName>
        <fullName evidence="2">Uncharacterized protein</fullName>
    </submittedName>
</protein>
<dbReference type="EMBL" id="CP017599">
    <property type="protein sequence ID" value="AOX01274.1"/>
    <property type="molecule type" value="Genomic_DNA"/>
</dbReference>
<dbReference type="RefSeq" id="WP_070393718.1">
    <property type="nucleotide sequence ID" value="NZ_CP017599.1"/>
</dbReference>
<accession>A0A1D8TUK5</accession>
<feature type="region of interest" description="Disordered" evidence="1">
    <location>
        <begin position="23"/>
        <end position="44"/>
    </location>
</feature>
<organism evidence="2 3">
    <name type="scientific">Moorena producens PAL-8-15-08-1</name>
    <dbReference type="NCBI Taxonomy" id="1458985"/>
    <lineage>
        <taxon>Bacteria</taxon>
        <taxon>Bacillati</taxon>
        <taxon>Cyanobacteriota</taxon>
        <taxon>Cyanophyceae</taxon>
        <taxon>Coleofasciculales</taxon>
        <taxon>Coleofasciculaceae</taxon>
        <taxon>Moorena</taxon>
    </lineage>
</organism>
<name>A0A1D8TUK5_9CYAN</name>
<sequence>MDKHLTSDLEFMAHLSEDELNEIAGSQGSSKDFGKGKDDDDSNDGRDDFDFDFKFGDDDFDFKFKFTIPKRFVPKNRSFVMKKFPFNFKSNSIVVFKQVFTINSH</sequence>
<reference evidence="3" key="1">
    <citation type="submission" date="2016-10" db="EMBL/GenBank/DDBJ databases">
        <title>Comparative genomics uncovers the prolific and rare metabolic potential of the cyanobacterial genus Moorea.</title>
        <authorList>
            <person name="Leao T."/>
            <person name="Castelao G."/>
            <person name="Korobeynikov A."/>
            <person name="Monroe E.A."/>
            <person name="Podell S."/>
            <person name="Glukhov E."/>
            <person name="Allen E."/>
            <person name="Gerwick W.H."/>
            <person name="Gerwick L."/>
        </authorList>
    </citation>
    <scope>NUCLEOTIDE SEQUENCE [LARGE SCALE GENOMIC DNA]</scope>
    <source>
        <strain evidence="3">PAL-8-15-08-1</strain>
    </source>
</reference>
<dbReference type="KEGG" id="mpro:BJP34_19165"/>